<accession>A0A2M4CC21</accession>
<keyword evidence="1" id="KW-0732">Signal</keyword>
<feature type="signal peptide" evidence="1">
    <location>
        <begin position="1"/>
        <end position="26"/>
    </location>
</feature>
<dbReference type="AlphaFoldDB" id="A0A2M4CC21"/>
<reference evidence="2" key="1">
    <citation type="submission" date="2018-01" db="EMBL/GenBank/DDBJ databases">
        <title>An insight into the sialome of Amazonian anophelines.</title>
        <authorList>
            <person name="Ribeiro J.M."/>
            <person name="Scarpassa V."/>
            <person name="Calvo E."/>
        </authorList>
    </citation>
    <scope>NUCLEOTIDE SEQUENCE</scope>
    <source>
        <tissue evidence="2">Salivary glands</tissue>
    </source>
</reference>
<proteinExistence type="predicted"/>
<name>A0A2M4CC21_9DIPT</name>
<evidence type="ECO:0000313" key="2">
    <source>
        <dbReference type="EMBL" id="MBW62886.1"/>
    </source>
</evidence>
<organism evidence="2">
    <name type="scientific">Anopheles marajoara</name>
    <dbReference type="NCBI Taxonomy" id="58244"/>
    <lineage>
        <taxon>Eukaryota</taxon>
        <taxon>Metazoa</taxon>
        <taxon>Ecdysozoa</taxon>
        <taxon>Arthropoda</taxon>
        <taxon>Hexapoda</taxon>
        <taxon>Insecta</taxon>
        <taxon>Pterygota</taxon>
        <taxon>Neoptera</taxon>
        <taxon>Endopterygota</taxon>
        <taxon>Diptera</taxon>
        <taxon>Nematocera</taxon>
        <taxon>Culicoidea</taxon>
        <taxon>Culicidae</taxon>
        <taxon>Anophelinae</taxon>
        <taxon>Anopheles</taxon>
    </lineage>
</organism>
<sequence>MARRMIIGPIFASFIRFLTFVSQTRSHTGPDSLFYVFFLGKPHRERHPEIHLHLSLIDAVRLVWYWFKVKQGVEWVGW</sequence>
<protein>
    <submittedName>
        <fullName evidence="2">Putative secreted protein</fullName>
    </submittedName>
</protein>
<dbReference type="EMBL" id="GGFJ01013745">
    <property type="protein sequence ID" value="MBW62886.1"/>
    <property type="molecule type" value="Transcribed_RNA"/>
</dbReference>
<feature type="chain" id="PRO_5014656412" evidence="1">
    <location>
        <begin position="27"/>
        <end position="78"/>
    </location>
</feature>
<evidence type="ECO:0000256" key="1">
    <source>
        <dbReference type="SAM" id="SignalP"/>
    </source>
</evidence>